<proteinExistence type="predicted"/>
<keyword evidence="3" id="KW-1185">Reference proteome</keyword>
<evidence type="ECO:0000256" key="1">
    <source>
        <dbReference type="SAM" id="MobiDB-lite"/>
    </source>
</evidence>
<feature type="compositionally biased region" description="Basic and acidic residues" evidence="1">
    <location>
        <begin position="25"/>
        <end position="38"/>
    </location>
</feature>
<evidence type="ECO:0000313" key="2">
    <source>
        <dbReference type="EMBL" id="CAB9531687.1"/>
    </source>
</evidence>
<organism evidence="2 3">
    <name type="scientific">Seminavis robusta</name>
    <dbReference type="NCBI Taxonomy" id="568900"/>
    <lineage>
        <taxon>Eukaryota</taxon>
        <taxon>Sar</taxon>
        <taxon>Stramenopiles</taxon>
        <taxon>Ochrophyta</taxon>
        <taxon>Bacillariophyta</taxon>
        <taxon>Bacillariophyceae</taxon>
        <taxon>Bacillariophycidae</taxon>
        <taxon>Naviculales</taxon>
        <taxon>Naviculaceae</taxon>
        <taxon>Seminavis</taxon>
    </lineage>
</organism>
<name>A0A9N8HZN6_9STRA</name>
<protein>
    <submittedName>
        <fullName evidence="2">Uncharacterized protein</fullName>
    </submittedName>
</protein>
<dbReference type="AlphaFoldDB" id="A0A9N8HZN6"/>
<feature type="region of interest" description="Disordered" evidence="1">
    <location>
        <begin position="1"/>
        <end position="53"/>
    </location>
</feature>
<comment type="caution">
    <text evidence="2">The sequence shown here is derived from an EMBL/GenBank/DDBJ whole genome shotgun (WGS) entry which is preliminary data.</text>
</comment>
<sequence>MTTTTRSKHKSAEEGKWKPKQVVSKKKEDKDEVEEPRTGADSSASTAKQENLLTPAQKSQIIIDIEKHPGILWKALLKQFPVYYKLVSPTK</sequence>
<gene>
    <name evidence="2" type="ORF">SEMRO_3844_G351440.1</name>
</gene>
<dbReference type="EMBL" id="CAICTM010003842">
    <property type="protein sequence ID" value="CAB9531687.1"/>
    <property type="molecule type" value="Genomic_DNA"/>
</dbReference>
<reference evidence="2" key="1">
    <citation type="submission" date="2020-06" db="EMBL/GenBank/DDBJ databases">
        <authorList>
            <consortium name="Plant Systems Biology data submission"/>
        </authorList>
    </citation>
    <scope>NUCLEOTIDE SEQUENCE</scope>
    <source>
        <strain evidence="2">D6</strain>
    </source>
</reference>
<dbReference type="Proteomes" id="UP001153069">
    <property type="component" value="Unassembled WGS sequence"/>
</dbReference>
<evidence type="ECO:0000313" key="3">
    <source>
        <dbReference type="Proteomes" id="UP001153069"/>
    </source>
</evidence>
<feature type="compositionally biased region" description="Polar residues" evidence="1">
    <location>
        <begin position="40"/>
        <end position="53"/>
    </location>
</feature>
<accession>A0A9N8HZN6</accession>